<dbReference type="EMBL" id="JARJLG010000183">
    <property type="protein sequence ID" value="KAJ7731448.1"/>
    <property type="molecule type" value="Genomic_DNA"/>
</dbReference>
<evidence type="ECO:0000313" key="3">
    <source>
        <dbReference type="Proteomes" id="UP001215280"/>
    </source>
</evidence>
<sequence>MAIENFGLKCEARAVNMSMGSYGSRYLLIQLNFPVQKGPPRVLGSAAASGAWAGPGTRAPIKPSNVPAHQNDDERPVPLHVTGAHSHYVLVHAESSGLYLKVDTKTPLEQGLWLPDWEKTSIEKSNIQLFTLSSASRSVSDGSSAQNQILPCLVRGSWDFHLRRAPTPASKYQRIQITAPKMEALKAFVLHREALEKHSEGTVLLRIHLAIILFPAGESGQNRFGAGFGKQVALPDQSRANVSAPAASLQNEELLGLSMAEQPGQQEENRRDSFAQNHAGYHPDSNARK</sequence>
<proteinExistence type="predicted"/>
<dbReference type="AlphaFoldDB" id="A0AAD7HZ57"/>
<gene>
    <name evidence="2" type="ORF">DFH07DRAFT_781271</name>
</gene>
<organism evidence="2 3">
    <name type="scientific">Mycena maculata</name>
    <dbReference type="NCBI Taxonomy" id="230809"/>
    <lineage>
        <taxon>Eukaryota</taxon>
        <taxon>Fungi</taxon>
        <taxon>Dikarya</taxon>
        <taxon>Basidiomycota</taxon>
        <taxon>Agaricomycotina</taxon>
        <taxon>Agaricomycetes</taxon>
        <taxon>Agaricomycetidae</taxon>
        <taxon>Agaricales</taxon>
        <taxon>Marasmiineae</taxon>
        <taxon>Mycenaceae</taxon>
        <taxon>Mycena</taxon>
    </lineage>
</organism>
<evidence type="ECO:0000256" key="1">
    <source>
        <dbReference type="SAM" id="MobiDB-lite"/>
    </source>
</evidence>
<accession>A0AAD7HZ57</accession>
<protein>
    <submittedName>
        <fullName evidence="2">Uncharacterized protein</fullName>
    </submittedName>
</protein>
<reference evidence="2" key="1">
    <citation type="submission" date="2023-03" db="EMBL/GenBank/DDBJ databases">
        <title>Massive genome expansion in bonnet fungi (Mycena s.s.) driven by repeated elements and novel gene families across ecological guilds.</title>
        <authorList>
            <consortium name="Lawrence Berkeley National Laboratory"/>
            <person name="Harder C.B."/>
            <person name="Miyauchi S."/>
            <person name="Viragh M."/>
            <person name="Kuo A."/>
            <person name="Thoen E."/>
            <person name="Andreopoulos B."/>
            <person name="Lu D."/>
            <person name="Skrede I."/>
            <person name="Drula E."/>
            <person name="Henrissat B."/>
            <person name="Morin E."/>
            <person name="Kohler A."/>
            <person name="Barry K."/>
            <person name="LaButti K."/>
            <person name="Morin E."/>
            <person name="Salamov A."/>
            <person name="Lipzen A."/>
            <person name="Mereny Z."/>
            <person name="Hegedus B."/>
            <person name="Baldrian P."/>
            <person name="Stursova M."/>
            <person name="Weitz H."/>
            <person name="Taylor A."/>
            <person name="Grigoriev I.V."/>
            <person name="Nagy L.G."/>
            <person name="Martin F."/>
            <person name="Kauserud H."/>
        </authorList>
    </citation>
    <scope>NUCLEOTIDE SEQUENCE</scope>
    <source>
        <strain evidence="2">CBHHK188m</strain>
    </source>
</reference>
<name>A0AAD7HZ57_9AGAR</name>
<feature type="region of interest" description="Disordered" evidence="1">
    <location>
        <begin position="256"/>
        <end position="289"/>
    </location>
</feature>
<comment type="caution">
    <text evidence="2">The sequence shown here is derived from an EMBL/GenBank/DDBJ whole genome shotgun (WGS) entry which is preliminary data.</text>
</comment>
<evidence type="ECO:0000313" key="2">
    <source>
        <dbReference type="EMBL" id="KAJ7731448.1"/>
    </source>
</evidence>
<dbReference type="Proteomes" id="UP001215280">
    <property type="component" value="Unassembled WGS sequence"/>
</dbReference>
<keyword evidence="3" id="KW-1185">Reference proteome</keyword>